<feature type="region of interest" description="Disordered" evidence="1">
    <location>
        <begin position="63"/>
        <end position="93"/>
    </location>
</feature>
<feature type="region of interest" description="Disordered" evidence="1">
    <location>
        <begin position="127"/>
        <end position="161"/>
    </location>
</feature>
<feature type="compositionally biased region" description="Basic and acidic residues" evidence="1">
    <location>
        <begin position="127"/>
        <end position="136"/>
    </location>
</feature>
<organism evidence="2 3">
    <name type="scientific">Dentipellis fragilis</name>
    <dbReference type="NCBI Taxonomy" id="205917"/>
    <lineage>
        <taxon>Eukaryota</taxon>
        <taxon>Fungi</taxon>
        <taxon>Dikarya</taxon>
        <taxon>Basidiomycota</taxon>
        <taxon>Agaricomycotina</taxon>
        <taxon>Agaricomycetes</taxon>
        <taxon>Russulales</taxon>
        <taxon>Hericiaceae</taxon>
        <taxon>Dentipellis</taxon>
    </lineage>
</organism>
<evidence type="ECO:0000256" key="1">
    <source>
        <dbReference type="SAM" id="MobiDB-lite"/>
    </source>
</evidence>
<dbReference type="Proteomes" id="UP000298327">
    <property type="component" value="Unassembled WGS sequence"/>
</dbReference>
<dbReference type="EMBL" id="SEOQ01000858">
    <property type="protein sequence ID" value="TFY56081.1"/>
    <property type="molecule type" value="Genomic_DNA"/>
</dbReference>
<sequence>MPEHLFKLTVTIWSVVRIRYGLELFLRSLPSRTLGSHLQVGFLIASLQLETYETRHSSRNWRGIDMGRTTSGVTGRARAAKGADDSQQTKPTTGHSLKVVDLYKSLLFRSKDDEIRHRIYMRQQAEMDKKAMEKRHAGVSKASGTAGGGEAQKAAGLKATK</sequence>
<dbReference type="AlphaFoldDB" id="A0A4Y9Y3T7"/>
<gene>
    <name evidence="2" type="ORF">EVG20_g9070</name>
</gene>
<comment type="caution">
    <text evidence="2">The sequence shown here is derived from an EMBL/GenBank/DDBJ whole genome shotgun (WGS) entry which is preliminary data.</text>
</comment>
<name>A0A4Y9Y3T7_9AGAM</name>
<keyword evidence="3" id="KW-1185">Reference proteome</keyword>
<protein>
    <submittedName>
        <fullName evidence="2">Uncharacterized protein</fullName>
    </submittedName>
</protein>
<proteinExistence type="predicted"/>
<reference evidence="2 3" key="1">
    <citation type="submission" date="2019-02" db="EMBL/GenBank/DDBJ databases">
        <title>Genome sequencing of the rare red list fungi Dentipellis fragilis.</title>
        <authorList>
            <person name="Buettner E."/>
            <person name="Kellner H."/>
        </authorList>
    </citation>
    <scope>NUCLEOTIDE SEQUENCE [LARGE SCALE GENOMIC DNA]</scope>
    <source>
        <strain evidence="2 3">DSM 105465</strain>
    </source>
</reference>
<dbReference type="OrthoDB" id="10559669at2759"/>
<accession>A0A4Y9Y3T7</accession>
<evidence type="ECO:0000313" key="2">
    <source>
        <dbReference type="EMBL" id="TFY56081.1"/>
    </source>
</evidence>
<evidence type="ECO:0000313" key="3">
    <source>
        <dbReference type="Proteomes" id="UP000298327"/>
    </source>
</evidence>